<feature type="compositionally biased region" description="Low complexity" evidence="1">
    <location>
        <begin position="33"/>
        <end position="45"/>
    </location>
</feature>
<feature type="region of interest" description="Disordered" evidence="1">
    <location>
        <begin position="1"/>
        <end position="83"/>
    </location>
</feature>
<dbReference type="EMBL" id="LUGG01000015">
    <property type="protein sequence ID" value="OBZ69530.1"/>
    <property type="molecule type" value="Genomic_DNA"/>
</dbReference>
<reference evidence="2 3" key="1">
    <citation type="submission" date="2016-03" db="EMBL/GenBank/DDBJ databases">
        <title>Whole genome sequencing of Grifola frondosa 9006-11.</title>
        <authorList>
            <person name="Min B."/>
            <person name="Park H."/>
            <person name="Kim J.-G."/>
            <person name="Cho H."/>
            <person name="Oh Y.-L."/>
            <person name="Kong W.-S."/>
            <person name="Choi I.-G."/>
        </authorList>
    </citation>
    <scope>NUCLEOTIDE SEQUENCE [LARGE SCALE GENOMIC DNA]</scope>
    <source>
        <strain evidence="2 3">9006-11</strain>
    </source>
</reference>
<sequence length="83" mass="9206">MPYQLRPRAHDVRQPRRRVSALVHARPHTGVGSSPAPSLSLSRPRPMSPPRTPPPASMTASLTHPTNASHRHLIRDPIMQLTL</sequence>
<evidence type="ECO:0000313" key="2">
    <source>
        <dbReference type="EMBL" id="OBZ69530.1"/>
    </source>
</evidence>
<dbReference type="Proteomes" id="UP000092993">
    <property type="component" value="Unassembled WGS sequence"/>
</dbReference>
<dbReference type="AlphaFoldDB" id="A0A1C7LXV3"/>
<comment type="caution">
    <text evidence="2">The sequence shown here is derived from an EMBL/GenBank/DDBJ whole genome shotgun (WGS) entry which is preliminary data.</text>
</comment>
<keyword evidence="3" id="KW-1185">Reference proteome</keyword>
<proteinExistence type="predicted"/>
<gene>
    <name evidence="2" type="ORF">A0H81_10435</name>
</gene>
<feature type="compositionally biased region" description="Pro residues" evidence="1">
    <location>
        <begin position="46"/>
        <end position="56"/>
    </location>
</feature>
<accession>A0A1C7LXV3</accession>
<name>A0A1C7LXV3_GRIFR</name>
<protein>
    <submittedName>
        <fullName evidence="2">Uncharacterized protein</fullName>
    </submittedName>
</protein>
<evidence type="ECO:0000256" key="1">
    <source>
        <dbReference type="SAM" id="MobiDB-lite"/>
    </source>
</evidence>
<organism evidence="2 3">
    <name type="scientific">Grifola frondosa</name>
    <name type="common">Maitake</name>
    <name type="synonym">Polyporus frondosus</name>
    <dbReference type="NCBI Taxonomy" id="5627"/>
    <lineage>
        <taxon>Eukaryota</taxon>
        <taxon>Fungi</taxon>
        <taxon>Dikarya</taxon>
        <taxon>Basidiomycota</taxon>
        <taxon>Agaricomycotina</taxon>
        <taxon>Agaricomycetes</taxon>
        <taxon>Polyporales</taxon>
        <taxon>Grifolaceae</taxon>
        <taxon>Grifola</taxon>
    </lineage>
</organism>
<evidence type="ECO:0000313" key="3">
    <source>
        <dbReference type="Proteomes" id="UP000092993"/>
    </source>
</evidence>